<name>M5R7W0_9BACT</name>
<dbReference type="PANTHER" id="PTHR23028">
    <property type="entry name" value="ACETYLTRANSFERASE"/>
    <property type="match status" value="1"/>
</dbReference>
<organism evidence="3 4">
    <name type="scientific">Rhodopirellula maiorica SM1</name>
    <dbReference type="NCBI Taxonomy" id="1265738"/>
    <lineage>
        <taxon>Bacteria</taxon>
        <taxon>Pseudomonadati</taxon>
        <taxon>Planctomycetota</taxon>
        <taxon>Planctomycetia</taxon>
        <taxon>Pirellulales</taxon>
        <taxon>Pirellulaceae</taxon>
        <taxon>Novipirellula</taxon>
    </lineage>
</organism>
<dbReference type="GO" id="GO:0016020">
    <property type="term" value="C:membrane"/>
    <property type="evidence" value="ECO:0007669"/>
    <property type="project" value="TreeGrafter"/>
</dbReference>
<feature type="transmembrane region" description="Helical" evidence="1">
    <location>
        <begin position="125"/>
        <end position="143"/>
    </location>
</feature>
<dbReference type="GO" id="GO:0000271">
    <property type="term" value="P:polysaccharide biosynthetic process"/>
    <property type="evidence" value="ECO:0007669"/>
    <property type="project" value="TreeGrafter"/>
</dbReference>
<gene>
    <name evidence="3" type="ORF">RMSM_07485</name>
</gene>
<feature type="transmembrane region" description="Helical" evidence="1">
    <location>
        <begin position="62"/>
        <end position="82"/>
    </location>
</feature>
<dbReference type="EC" id="2.-.-.-" evidence="3"/>
<accession>M5R7W0</accession>
<keyword evidence="1" id="KW-0812">Transmembrane</keyword>
<dbReference type="GO" id="GO:0016747">
    <property type="term" value="F:acyltransferase activity, transferring groups other than amino-acyl groups"/>
    <property type="evidence" value="ECO:0007669"/>
    <property type="project" value="InterPro"/>
</dbReference>
<dbReference type="Pfam" id="PF01757">
    <property type="entry name" value="Acyl_transf_3"/>
    <property type="match status" value="1"/>
</dbReference>
<dbReference type="OrthoDB" id="9814807at2"/>
<protein>
    <submittedName>
        <fullName evidence="3">Acyltransferase 3</fullName>
        <ecNumber evidence="3">2.-.-.-</ecNumber>
    </submittedName>
</protein>
<dbReference type="Proteomes" id="UP000011991">
    <property type="component" value="Unassembled WGS sequence"/>
</dbReference>
<dbReference type="PATRIC" id="fig|1265738.3.peg.7465"/>
<dbReference type="EMBL" id="ANOG01001066">
    <property type="protein sequence ID" value="EMI15573.1"/>
    <property type="molecule type" value="Genomic_DNA"/>
</dbReference>
<dbReference type="RefSeq" id="WP_008708743.1">
    <property type="nucleotide sequence ID" value="NZ_ANOG01001066.1"/>
</dbReference>
<sequence>MTPGSFRLFLGFVVVIHHSFPLRMGAWAVGMFFVLSGYWISRMWRGSYSRKPSPYRTFLISRWWRIAPLFVVIQLLAAALVLSGVSGDHTSVIEDWRWWLTQPAVIGSTQFGRLLPPSWSLDVEMQFYLVAPIMLMVATRFVFSRKLAVGRGQEELAVGSGQEELAVGSWRKKGRELVARSWQLVGGSGQWAVAEKGPETRLGGRGFFAAIMLMGGLMGWAFGDSKVALLWKHLVWICIFGCLPSVWPVRWLIGSRHVAVRSLVPPDC</sequence>
<feature type="transmembrane region" description="Helical" evidence="1">
    <location>
        <begin position="206"/>
        <end position="222"/>
    </location>
</feature>
<comment type="caution">
    <text evidence="3">The sequence shown here is derived from an EMBL/GenBank/DDBJ whole genome shotgun (WGS) entry which is preliminary data.</text>
</comment>
<dbReference type="AlphaFoldDB" id="M5R7W0"/>
<reference evidence="3 4" key="1">
    <citation type="journal article" date="2013" name="Mar. Genomics">
        <title>Expression of sulfatases in Rhodopirellula baltica and the diversity of sulfatases in the genus Rhodopirellula.</title>
        <authorList>
            <person name="Wegner C.E."/>
            <person name="Richter-Heitmann T."/>
            <person name="Klindworth A."/>
            <person name="Klockow C."/>
            <person name="Richter M."/>
            <person name="Achstetter T."/>
            <person name="Glockner F.O."/>
            <person name="Harder J."/>
        </authorList>
    </citation>
    <scope>NUCLEOTIDE SEQUENCE [LARGE SCALE GENOMIC DNA]</scope>
    <source>
        <strain evidence="3 4">SM1</strain>
    </source>
</reference>
<dbReference type="InterPro" id="IPR050879">
    <property type="entry name" value="Acyltransferase_3"/>
</dbReference>
<keyword evidence="3" id="KW-0012">Acyltransferase</keyword>
<keyword evidence="3" id="KW-0808">Transferase</keyword>
<feature type="transmembrane region" description="Helical" evidence="1">
    <location>
        <begin position="20"/>
        <end position="41"/>
    </location>
</feature>
<keyword evidence="1" id="KW-1133">Transmembrane helix</keyword>
<evidence type="ECO:0000256" key="1">
    <source>
        <dbReference type="SAM" id="Phobius"/>
    </source>
</evidence>
<keyword evidence="1" id="KW-0472">Membrane</keyword>
<proteinExistence type="predicted"/>
<evidence type="ECO:0000313" key="3">
    <source>
        <dbReference type="EMBL" id="EMI15573.1"/>
    </source>
</evidence>
<evidence type="ECO:0000313" key="4">
    <source>
        <dbReference type="Proteomes" id="UP000011991"/>
    </source>
</evidence>
<feature type="transmembrane region" description="Helical" evidence="1">
    <location>
        <begin position="234"/>
        <end position="253"/>
    </location>
</feature>
<keyword evidence="4" id="KW-1185">Reference proteome</keyword>
<evidence type="ECO:0000259" key="2">
    <source>
        <dbReference type="Pfam" id="PF01757"/>
    </source>
</evidence>
<dbReference type="InterPro" id="IPR002656">
    <property type="entry name" value="Acyl_transf_3_dom"/>
</dbReference>
<dbReference type="PANTHER" id="PTHR23028:SF53">
    <property type="entry name" value="ACYL_TRANSF_3 DOMAIN-CONTAINING PROTEIN"/>
    <property type="match status" value="1"/>
</dbReference>
<feature type="domain" description="Acyltransferase 3" evidence="2">
    <location>
        <begin position="7"/>
        <end position="148"/>
    </location>
</feature>